<dbReference type="Pfam" id="PF13673">
    <property type="entry name" value="Acetyltransf_10"/>
    <property type="match status" value="1"/>
</dbReference>
<keyword evidence="3" id="KW-1185">Reference proteome</keyword>
<dbReference type="SUPFAM" id="SSF55729">
    <property type="entry name" value="Acyl-CoA N-acyltransferases (Nat)"/>
    <property type="match status" value="1"/>
</dbReference>
<organism evidence="2 3">
    <name type="scientific">Halobacillus naozhouensis</name>
    <dbReference type="NCBI Taxonomy" id="554880"/>
    <lineage>
        <taxon>Bacteria</taxon>
        <taxon>Bacillati</taxon>
        <taxon>Bacillota</taxon>
        <taxon>Bacilli</taxon>
        <taxon>Bacillales</taxon>
        <taxon>Bacillaceae</taxon>
        <taxon>Halobacillus</taxon>
    </lineage>
</organism>
<dbReference type="InterPro" id="IPR039143">
    <property type="entry name" value="GNPNAT1-like"/>
</dbReference>
<dbReference type="PROSITE" id="PS51186">
    <property type="entry name" value="GNAT"/>
    <property type="match status" value="1"/>
</dbReference>
<evidence type="ECO:0000313" key="3">
    <source>
        <dbReference type="Proteomes" id="UP001221597"/>
    </source>
</evidence>
<protein>
    <submittedName>
        <fullName evidence="2">GNAT family N-acetyltransferase</fullName>
        <ecNumber evidence="2">2.3.1.-</ecNumber>
    </submittedName>
</protein>
<proteinExistence type="predicted"/>
<keyword evidence="2" id="KW-0012">Acyltransferase</keyword>
<dbReference type="Gene3D" id="3.40.630.30">
    <property type="match status" value="1"/>
</dbReference>
<keyword evidence="2" id="KW-0808">Transferase</keyword>
<reference evidence="2 3" key="1">
    <citation type="submission" date="2023-04" db="EMBL/GenBank/DDBJ databases">
        <title>Genome sequence of Halobacillus naozhouensis KACC 21980.</title>
        <authorList>
            <person name="Kim S."/>
            <person name="Heo J."/>
            <person name="Kwon S.-W."/>
        </authorList>
    </citation>
    <scope>NUCLEOTIDE SEQUENCE [LARGE SCALE GENOMIC DNA]</scope>
    <source>
        <strain evidence="2 3">KCTC 13234</strain>
    </source>
</reference>
<dbReference type="CDD" id="cd04301">
    <property type="entry name" value="NAT_SF"/>
    <property type="match status" value="1"/>
</dbReference>
<sequence>MKADFRTVTTPHEQTDAYQIRRNVFIDEQGVSEADEHDAFDDTATHLIGYLDEEPFAAARLRFIEDYAKLERICVEKAQRGHTYGQQMIHHMEKVIKDKGYSKAKLNSQTHAEGFYKSLGYRTISEEFMDAGIPHVTMVKDL</sequence>
<evidence type="ECO:0000313" key="2">
    <source>
        <dbReference type="EMBL" id="WFT76199.1"/>
    </source>
</evidence>
<dbReference type="EMBL" id="CP121671">
    <property type="protein sequence ID" value="WFT76199.1"/>
    <property type="molecule type" value="Genomic_DNA"/>
</dbReference>
<dbReference type="GO" id="GO:0016746">
    <property type="term" value="F:acyltransferase activity"/>
    <property type="evidence" value="ECO:0007669"/>
    <property type="project" value="UniProtKB-KW"/>
</dbReference>
<dbReference type="PANTHER" id="PTHR13355:SF11">
    <property type="entry name" value="GLUCOSAMINE 6-PHOSPHATE N-ACETYLTRANSFERASE"/>
    <property type="match status" value="1"/>
</dbReference>
<dbReference type="EC" id="2.3.1.-" evidence="2"/>
<name>A0ABY8J121_9BACI</name>
<dbReference type="PANTHER" id="PTHR13355">
    <property type="entry name" value="GLUCOSAMINE 6-PHOSPHATE N-ACETYLTRANSFERASE"/>
    <property type="match status" value="1"/>
</dbReference>
<dbReference type="RefSeq" id="WP_283078153.1">
    <property type="nucleotide sequence ID" value="NZ_CP121671.1"/>
</dbReference>
<feature type="domain" description="N-acetyltransferase" evidence="1">
    <location>
        <begin position="3"/>
        <end position="142"/>
    </location>
</feature>
<gene>
    <name evidence="2" type="ORF">P9989_07495</name>
</gene>
<dbReference type="Proteomes" id="UP001221597">
    <property type="component" value="Chromosome"/>
</dbReference>
<dbReference type="InterPro" id="IPR000182">
    <property type="entry name" value="GNAT_dom"/>
</dbReference>
<dbReference type="InterPro" id="IPR016181">
    <property type="entry name" value="Acyl_CoA_acyltransferase"/>
</dbReference>
<evidence type="ECO:0000259" key="1">
    <source>
        <dbReference type="PROSITE" id="PS51186"/>
    </source>
</evidence>
<accession>A0ABY8J121</accession>